<dbReference type="eggNOG" id="arCOG01919">
    <property type="taxonomic scope" value="Archaea"/>
</dbReference>
<keyword evidence="2 5" id="KW-0812">Transmembrane</keyword>
<sequence length="271" mass="29285">MAAEMTLFEHINELRARIVRIVIAVIAISIFCMSFGLKPVEYAGIQLAYPFPDPIHNVSSQIMLYMQKSLIPTGVTLVQTAPGQAFFAQVYVSMLAGVIGAMPVVVKEIAGFIAPAISPGTRKSISHVVAPAIALFVAGVVFSYLVAVPFVLQFLYQYGEAIGAVALFNISDFISFVLQFLLGFGIAFELPVLMYGISLTGAMSPYFWRNNIRYAVIVLVVFGAIITPDGSGITMWFVAGPMIALYLAGMVAVESRAKKLEKAARLVSNNT</sequence>
<dbReference type="PRINTS" id="PR01840">
    <property type="entry name" value="TATCFAMILY"/>
</dbReference>
<feature type="transmembrane region" description="Helical" evidence="5">
    <location>
        <begin position="18"/>
        <end position="37"/>
    </location>
</feature>
<dbReference type="PANTHER" id="PTHR30371:SF0">
    <property type="entry name" value="SEC-INDEPENDENT PROTEIN TRANSLOCASE PROTEIN TATC, CHLOROPLASTIC-RELATED"/>
    <property type="match status" value="1"/>
</dbReference>
<feature type="transmembrane region" description="Helical" evidence="5">
    <location>
        <begin position="233"/>
        <end position="253"/>
    </location>
</feature>
<dbReference type="GO" id="GO:0043953">
    <property type="term" value="P:protein transport by the Tat complex"/>
    <property type="evidence" value="ECO:0007669"/>
    <property type="project" value="UniProtKB-UniRule"/>
</dbReference>
<dbReference type="STRING" id="1459636.NTE_00826"/>
<dbReference type="GO" id="GO:0065002">
    <property type="term" value="P:intracellular protein transmembrane transport"/>
    <property type="evidence" value="ECO:0007669"/>
    <property type="project" value="TreeGrafter"/>
</dbReference>
<evidence type="ECO:0000313" key="6">
    <source>
        <dbReference type="EMBL" id="AIF82904.1"/>
    </source>
</evidence>
<keyword evidence="5" id="KW-0813">Transport</keyword>
<proteinExistence type="inferred from homology"/>
<feature type="transmembrane region" description="Helical" evidence="5">
    <location>
        <begin position="127"/>
        <end position="156"/>
    </location>
</feature>
<comment type="subcellular location">
    <subcellularLocation>
        <location evidence="5">Cell membrane</location>
        <topology evidence="5">Multi-pass membrane protein</topology>
    </subcellularLocation>
    <subcellularLocation>
        <location evidence="1">Membrane</location>
        <topology evidence="1">Multi-pass membrane protein</topology>
    </subcellularLocation>
</comment>
<evidence type="ECO:0000313" key="7">
    <source>
        <dbReference type="Proteomes" id="UP000028194"/>
    </source>
</evidence>
<keyword evidence="5" id="KW-0653">Protein transport</keyword>
<comment type="function">
    <text evidence="5">Part of the twin-arginine translocation (Tat) system that transports large folded proteins containing a characteristic twin-arginine motif in their signal peptide across membranes.</text>
</comment>
<dbReference type="EMBL" id="CP007174">
    <property type="protein sequence ID" value="AIF82904.1"/>
    <property type="molecule type" value="Genomic_DNA"/>
</dbReference>
<reference evidence="6 7" key="1">
    <citation type="journal article" date="2014" name="PLoS ONE">
        <title>Genome Sequence of Candidatus Nitrososphaera evergladensis from Group I.1b Enriched from Everglades Soil Reveals Novel Genomic Features of the Ammonia-Oxidizing Archaea.</title>
        <authorList>
            <person name="Zhalnina K.V."/>
            <person name="Dias R."/>
            <person name="Leonard M.T."/>
            <person name="Dorr de Quadros P."/>
            <person name="Camargo F.A."/>
            <person name="Drew J.C."/>
            <person name="Farmerie W.G."/>
            <person name="Daroub S.H."/>
            <person name="Triplett E.W."/>
        </authorList>
    </citation>
    <scope>NUCLEOTIDE SEQUENCE [LARGE SCALE GENOMIC DNA]</scope>
    <source>
        <strain evidence="6 7">SR1</strain>
    </source>
</reference>
<feature type="transmembrane region" description="Helical" evidence="5">
    <location>
        <begin position="86"/>
        <end position="106"/>
    </location>
</feature>
<dbReference type="KEGG" id="nev:NTE_00826"/>
<organism evidence="6 7">
    <name type="scientific">Candidatus Nitrososphaera evergladensis SR1</name>
    <dbReference type="NCBI Taxonomy" id="1459636"/>
    <lineage>
        <taxon>Archaea</taxon>
        <taxon>Nitrososphaerota</taxon>
        <taxon>Nitrososphaeria</taxon>
        <taxon>Nitrososphaerales</taxon>
        <taxon>Nitrososphaeraceae</taxon>
        <taxon>Nitrososphaera</taxon>
    </lineage>
</organism>
<feature type="transmembrane region" description="Helical" evidence="5">
    <location>
        <begin position="176"/>
        <end position="199"/>
    </location>
</feature>
<keyword evidence="5" id="KW-0811">Translocation</keyword>
<evidence type="ECO:0000256" key="1">
    <source>
        <dbReference type="ARBA" id="ARBA00004141"/>
    </source>
</evidence>
<dbReference type="InterPro" id="IPR002033">
    <property type="entry name" value="TatC"/>
</dbReference>
<dbReference type="NCBIfam" id="TIGR00945">
    <property type="entry name" value="tatC"/>
    <property type="match status" value="1"/>
</dbReference>
<dbReference type="OrthoDB" id="15305at2157"/>
<dbReference type="Proteomes" id="UP000028194">
    <property type="component" value="Chromosome"/>
</dbReference>
<protein>
    <recommendedName>
        <fullName evidence="5">Sec-independent protein translocase protein TatC</fullName>
    </recommendedName>
</protein>
<dbReference type="HOGENOM" id="CLU_031942_3_0_2"/>
<evidence type="ECO:0000256" key="4">
    <source>
        <dbReference type="ARBA" id="ARBA00023136"/>
    </source>
</evidence>
<keyword evidence="4 5" id="KW-0472">Membrane</keyword>
<feature type="transmembrane region" description="Helical" evidence="5">
    <location>
        <begin position="211"/>
        <end position="227"/>
    </location>
</feature>
<dbReference type="GO" id="GO:0009977">
    <property type="term" value="F:proton motive force dependent protein transmembrane transporter activity"/>
    <property type="evidence" value="ECO:0007669"/>
    <property type="project" value="TreeGrafter"/>
</dbReference>
<gene>
    <name evidence="5" type="primary">tatC</name>
    <name evidence="6" type="ORF">NTE_00826</name>
</gene>
<name>A0A075MU91_9ARCH</name>
<dbReference type="AlphaFoldDB" id="A0A075MU91"/>
<dbReference type="HAMAP" id="MF_00902">
    <property type="entry name" value="TatC"/>
    <property type="match status" value="1"/>
</dbReference>
<dbReference type="GO" id="GO:0033281">
    <property type="term" value="C:TAT protein transport complex"/>
    <property type="evidence" value="ECO:0007669"/>
    <property type="project" value="UniProtKB-UniRule"/>
</dbReference>
<keyword evidence="5" id="KW-1003">Cell membrane</keyword>
<evidence type="ECO:0000256" key="3">
    <source>
        <dbReference type="ARBA" id="ARBA00022989"/>
    </source>
</evidence>
<accession>A0A075MU91</accession>
<comment type="subunit">
    <text evidence="5">Forms a complex with TatA.</text>
</comment>
<evidence type="ECO:0000256" key="5">
    <source>
        <dbReference type="HAMAP-Rule" id="MF_00902"/>
    </source>
</evidence>
<keyword evidence="3 5" id="KW-1133">Transmembrane helix</keyword>
<evidence type="ECO:0000256" key="2">
    <source>
        <dbReference type="ARBA" id="ARBA00022692"/>
    </source>
</evidence>
<dbReference type="RefSeq" id="WP_148699779.1">
    <property type="nucleotide sequence ID" value="NZ_CP007174.1"/>
</dbReference>
<dbReference type="GeneID" id="41596670"/>
<dbReference type="PANTHER" id="PTHR30371">
    <property type="entry name" value="SEC-INDEPENDENT PROTEIN TRANSLOCASE PROTEIN TATC"/>
    <property type="match status" value="1"/>
</dbReference>
<dbReference type="Pfam" id="PF00902">
    <property type="entry name" value="TatC"/>
    <property type="match status" value="1"/>
</dbReference>
<keyword evidence="7" id="KW-1185">Reference proteome</keyword>
<comment type="similarity">
    <text evidence="5">Belongs to the TatC family.</text>
</comment>